<keyword evidence="6 9" id="KW-0472">Membrane</keyword>
<evidence type="ECO:0000256" key="9">
    <source>
        <dbReference type="SAM" id="Phobius"/>
    </source>
</evidence>
<dbReference type="PANTHER" id="PTHR30561:SF1">
    <property type="entry name" value="MULTIDRUG TRANSPORTER EMRE"/>
    <property type="match status" value="1"/>
</dbReference>
<keyword evidence="2" id="KW-0813">Transport</keyword>
<organism evidence="10 11">
    <name type="scientific">Azospirillum brasilense</name>
    <dbReference type="NCBI Taxonomy" id="192"/>
    <lineage>
        <taxon>Bacteria</taxon>
        <taxon>Pseudomonadati</taxon>
        <taxon>Pseudomonadota</taxon>
        <taxon>Alphaproteobacteria</taxon>
        <taxon>Rhodospirillales</taxon>
        <taxon>Azospirillaceae</taxon>
        <taxon>Azospirillum</taxon>
    </lineage>
</organism>
<evidence type="ECO:0000256" key="6">
    <source>
        <dbReference type="ARBA" id="ARBA00023136"/>
    </source>
</evidence>
<protein>
    <submittedName>
        <fullName evidence="10">Small Multidrug Resistance (SMR) protein</fullName>
    </submittedName>
</protein>
<evidence type="ECO:0000256" key="8">
    <source>
        <dbReference type="RuleBase" id="RU003942"/>
    </source>
</evidence>
<reference evidence="10 11" key="1">
    <citation type="submission" date="2019-06" db="EMBL/GenBank/DDBJ databases">
        <title>Genomic Encyclopedia of Type Strains, Phase IV (KMG-V): Genome sequencing to study the core and pangenomes of soil and plant-associated prokaryotes.</title>
        <authorList>
            <person name="Whitman W."/>
        </authorList>
    </citation>
    <scope>NUCLEOTIDE SEQUENCE [LARGE SCALE GENOMIC DNA]</scope>
    <source>
        <strain evidence="10 11">BR 11650</strain>
    </source>
</reference>
<dbReference type="GO" id="GO:0005886">
    <property type="term" value="C:plasma membrane"/>
    <property type="evidence" value="ECO:0007669"/>
    <property type="project" value="UniProtKB-SubCell"/>
</dbReference>
<dbReference type="GO" id="GO:0022857">
    <property type="term" value="F:transmembrane transporter activity"/>
    <property type="evidence" value="ECO:0007669"/>
    <property type="project" value="InterPro"/>
</dbReference>
<keyword evidence="4 8" id="KW-0812">Transmembrane</keyword>
<feature type="transmembrane region" description="Helical" evidence="9">
    <location>
        <begin position="53"/>
        <end position="73"/>
    </location>
</feature>
<evidence type="ECO:0000256" key="1">
    <source>
        <dbReference type="ARBA" id="ARBA00004651"/>
    </source>
</evidence>
<evidence type="ECO:0000256" key="5">
    <source>
        <dbReference type="ARBA" id="ARBA00022989"/>
    </source>
</evidence>
<dbReference type="InterPro" id="IPR045324">
    <property type="entry name" value="Small_multidrug_res"/>
</dbReference>
<dbReference type="InterPro" id="IPR000390">
    <property type="entry name" value="Small_drug/metabolite_transptr"/>
</dbReference>
<dbReference type="SUPFAM" id="SSF103481">
    <property type="entry name" value="Multidrug resistance efflux transporter EmrE"/>
    <property type="match status" value="1"/>
</dbReference>
<dbReference type="Pfam" id="PF00893">
    <property type="entry name" value="Multi_Drug_Res"/>
    <property type="match status" value="1"/>
</dbReference>
<sequence length="78" mass="7947">MVIVAVGDALSFWLLSISLQRFPISLVYSVWAGSGMAGAAIGGWWLFGEALAPSALLGIAVIVLGVVILSGAMEPSTA</sequence>
<proteinExistence type="inferred from homology"/>
<evidence type="ECO:0000313" key="11">
    <source>
        <dbReference type="Proteomes" id="UP000318529"/>
    </source>
</evidence>
<keyword evidence="3" id="KW-1003">Cell membrane</keyword>
<evidence type="ECO:0000256" key="7">
    <source>
        <dbReference type="ARBA" id="ARBA00038032"/>
    </source>
</evidence>
<comment type="caution">
    <text evidence="10">The sequence shown here is derived from an EMBL/GenBank/DDBJ whole genome shotgun (WGS) entry which is preliminary data.</text>
</comment>
<comment type="similarity">
    <text evidence="7 8">Belongs to the drug/metabolite transporter (DMT) superfamily. Small multidrug resistance (SMR) (TC 2.A.7.1) family.</text>
</comment>
<dbReference type="AlphaFoldDB" id="A0A560CDZ7"/>
<evidence type="ECO:0000256" key="2">
    <source>
        <dbReference type="ARBA" id="ARBA00022448"/>
    </source>
</evidence>
<keyword evidence="5 9" id="KW-1133">Transmembrane helix</keyword>
<gene>
    <name evidence="10" type="ORF">FBZ83_106252</name>
</gene>
<feature type="transmembrane region" description="Helical" evidence="9">
    <location>
        <begin position="26"/>
        <end position="47"/>
    </location>
</feature>
<accession>A0A560CDZ7</accession>
<dbReference type="Proteomes" id="UP000318529">
    <property type="component" value="Unassembled WGS sequence"/>
</dbReference>
<evidence type="ECO:0000256" key="4">
    <source>
        <dbReference type="ARBA" id="ARBA00022692"/>
    </source>
</evidence>
<comment type="subcellular location">
    <subcellularLocation>
        <location evidence="1 8">Cell membrane</location>
        <topology evidence="1 8">Multi-pass membrane protein</topology>
    </subcellularLocation>
</comment>
<dbReference type="Gene3D" id="1.10.3730.20">
    <property type="match status" value="1"/>
</dbReference>
<dbReference type="InterPro" id="IPR037185">
    <property type="entry name" value="EmrE-like"/>
</dbReference>
<dbReference type="PANTHER" id="PTHR30561">
    <property type="entry name" value="SMR FAMILY PROTON-DEPENDENT DRUG EFFLUX TRANSPORTER SUGE"/>
    <property type="match status" value="1"/>
</dbReference>
<evidence type="ECO:0000256" key="3">
    <source>
        <dbReference type="ARBA" id="ARBA00022475"/>
    </source>
</evidence>
<name>A0A560CDZ7_AZOBR</name>
<dbReference type="EMBL" id="VITH01000006">
    <property type="protein sequence ID" value="TWA83069.1"/>
    <property type="molecule type" value="Genomic_DNA"/>
</dbReference>
<evidence type="ECO:0000313" key="10">
    <source>
        <dbReference type="EMBL" id="TWA83069.1"/>
    </source>
</evidence>